<proteinExistence type="predicted"/>
<organism evidence="1 2">
    <name type="scientific">Lyophyllum shimeji</name>
    <name type="common">Hon-shimeji</name>
    <name type="synonym">Tricholoma shimeji</name>
    <dbReference type="NCBI Taxonomy" id="47721"/>
    <lineage>
        <taxon>Eukaryota</taxon>
        <taxon>Fungi</taxon>
        <taxon>Dikarya</taxon>
        <taxon>Basidiomycota</taxon>
        <taxon>Agaricomycotina</taxon>
        <taxon>Agaricomycetes</taxon>
        <taxon>Agaricomycetidae</taxon>
        <taxon>Agaricales</taxon>
        <taxon>Tricholomatineae</taxon>
        <taxon>Lyophyllaceae</taxon>
        <taxon>Lyophyllum</taxon>
    </lineage>
</organism>
<keyword evidence="2" id="KW-1185">Reference proteome</keyword>
<gene>
    <name evidence="1" type="ORF">LshimejAT787_2900100</name>
</gene>
<reference evidence="1" key="1">
    <citation type="submission" date="2022-07" db="EMBL/GenBank/DDBJ databases">
        <title>The genome of Lyophyllum shimeji provides insight into the initial evolution of ectomycorrhizal fungal genome.</title>
        <authorList>
            <person name="Kobayashi Y."/>
            <person name="Shibata T."/>
            <person name="Hirakawa H."/>
            <person name="Shigenobu S."/>
            <person name="Nishiyama T."/>
            <person name="Yamada A."/>
            <person name="Hasebe M."/>
            <person name="Kawaguchi M."/>
        </authorList>
    </citation>
    <scope>NUCLEOTIDE SEQUENCE</scope>
    <source>
        <strain evidence="1">AT787</strain>
    </source>
</reference>
<evidence type="ECO:0000313" key="2">
    <source>
        <dbReference type="Proteomes" id="UP001063166"/>
    </source>
</evidence>
<dbReference type="PANTHER" id="PTHR11439">
    <property type="entry name" value="GAG-POL-RELATED RETROTRANSPOSON"/>
    <property type="match status" value="1"/>
</dbReference>
<dbReference type="CDD" id="cd09272">
    <property type="entry name" value="RNase_HI_RT_Ty1"/>
    <property type="match status" value="1"/>
</dbReference>
<dbReference type="Proteomes" id="UP001063166">
    <property type="component" value="Unassembled WGS sequence"/>
</dbReference>
<name>A0A9P3Q2T6_LYOSH</name>
<sequence>MAAFESAQEGIWLRALLKAIDHDVSHSPTTIRCDNNSAINLSEDPLLHARVKHVDIKYHFLRERVQSGEIAIKYTHTKQNVADIFTKALSRELFLRFRNLLGLK</sequence>
<protein>
    <submittedName>
        <fullName evidence="1">Transposition, RNA-mediated</fullName>
    </submittedName>
</protein>
<dbReference type="EMBL" id="BRPK01000029">
    <property type="protein sequence ID" value="GLB45782.1"/>
    <property type="molecule type" value="Genomic_DNA"/>
</dbReference>
<evidence type="ECO:0000313" key="1">
    <source>
        <dbReference type="EMBL" id="GLB45782.1"/>
    </source>
</evidence>
<dbReference type="PANTHER" id="PTHR11439:SF483">
    <property type="entry name" value="PEPTIDE SYNTHASE GLIP-LIKE, PUTATIVE (AFU_ORTHOLOGUE AFUA_3G12920)-RELATED"/>
    <property type="match status" value="1"/>
</dbReference>
<dbReference type="AlphaFoldDB" id="A0A9P3Q2T6"/>
<comment type="caution">
    <text evidence="1">The sequence shown here is derived from an EMBL/GenBank/DDBJ whole genome shotgun (WGS) entry which is preliminary data.</text>
</comment>
<dbReference type="OrthoDB" id="3344688at2759"/>
<accession>A0A9P3Q2T6</accession>